<comment type="caution">
    <text evidence="1">The sequence shown here is derived from an EMBL/GenBank/DDBJ whole genome shotgun (WGS) entry which is preliminary data.</text>
</comment>
<dbReference type="Proteomes" id="UP001213681">
    <property type="component" value="Unassembled WGS sequence"/>
</dbReference>
<dbReference type="AlphaFoldDB" id="A0AAD6BU67"/>
<proteinExistence type="predicted"/>
<reference evidence="1" key="1">
    <citation type="submission" date="2022-12" db="EMBL/GenBank/DDBJ databases">
        <authorList>
            <person name="Petersen C."/>
        </authorList>
    </citation>
    <scope>NUCLEOTIDE SEQUENCE</scope>
    <source>
        <strain evidence="1">IBT 16125</strain>
    </source>
</reference>
<dbReference type="EMBL" id="JAPVEA010000009">
    <property type="protein sequence ID" value="KAJ5432725.1"/>
    <property type="molecule type" value="Genomic_DNA"/>
</dbReference>
<evidence type="ECO:0000313" key="2">
    <source>
        <dbReference type="Proteomes" id="UP001213681"/>
    </source>
</evidence>
<dbReference type="GeneID" id="81605506"/>
<evidence type="ECO:0000313" key="1">
    <source>
        <dbReference type="EMBL" id="KAJ5432725.1"/>
    </source>
</evidence>
<sequence length="360" mass="41239">MNYLQERNIKPNRYSSIFGKFFGKFFASKSSTPPDLNEKQSSEQITLGFIEAFERVKNISSANSGTNITSAVISFPRFFSFEVHKLAVEAAQRAGIFPVHSTSPHQLFSMLENILEENITAVRRYDYTPKLLIIDYGLLYFDVQTHGRRCHLNISLDWMGCMNIIHRLVNRVVSTNADIQLQLDQGASYNTLKSAVYRAQYLMKMDRDVESWDEKVSKEDRPERWLLELDDWWTGQQKDAFISREDIESAEAEYVSDLAELLDNLLICLEEAKTHDETEADQSYLDFDKIIVLGNLCDRSLIVRALKKSVGEHARITGGSSESDVILEALAGARFAFKFHEAELRIRENMETQLTGHVDL</sequence>
<protein>
    <submittedName>
        <fullName evidence="1">Uncharacterized protein</fullName>
    </submittedName>
</protein>
<accession>A0AAD6BU67</accession>
<gene>
    <name evidence="1" type="ORF">N7458_011881</name>
</gene>
<organism evidence="1 2">
    <name type="scientific">Penicillium daleae</name>
    <dbReference type="NCBI Taxonomy" id="63821"/>
    <lineage>
        <taxon>Eukaryota</taxon>
        <taxon>Fungi</taxon>
        <taxon>Dikarya</taxon>
        <taxon>Ascomycota</taxon>
        <taxon>Pezizomycotina</taxon>
        <taxon>Eurotiomycetes</taxon>
        <taxon>Eurotiomycetidae</taxon>
        <taxon>Eurotiales</taxon>
        <taxon>Aspergillaceae</taxon>
        <taxon>Penicillium</taxon>
    </lineage>
</organism>
<name>A0AAD6BU67_9EURO</name>
<keyword evidence="2" id="KW-1185">Reference proteome</keyword>
<reference evidence="1" key="2">
    <citation type="journal article" date="2023" name="IMA Fungus">
        <title>Comparative genomic study of the Penicillium genus elucidates a diverse pangenome and 15 lateral gene transfer events.</title>
        <authorList>
            <person name="Petersen C."/>
            <person name="Sorensen T."/>
            <person name="Nielsen M.R."/>
            <person name="Sondergaard T.E."/>
            <person name="Sorensen J.L."/>
            <person name="Fitzpatrick D.A."/>
            <person name="Frisvad J.C."/>
            <person name="Nielsen K.L."/>
        </authorList>
    </citation>
    <scope>NUCLEOTIDE SEQUENCE</scope>
    <source>
        <strain evidence="1">IBT 16125</strain>
    </source>
</reference>
<dbReference type="RefSeq" id="XP_056760017.1">
    <property type="nucleotide sequence ID" value="XM_056915263.1"/>
</dbReference>